<dbReference type="AlphaFoldDB" id="A0A0F9BI02"/>
<dbReference type="EMBL" id="LAZR01037708">
    <property type="protein sequence ID" value="KKL21499.1"/>
    <property type="molecule type" value="Genomic_DNA"/>
</dbReference>
<proteinExistence type="predicted"/>
<organism evidence="1">
    <name type="scientific">marine sediment metagenome</name>
    <dbReference type="NCBI Taxonomy" id="412755"/>
    <lineage>
        <taxon>unclassified sequences</taxon>
        <taxon>metagenomes</taxon>
        <taxon>ecological metagenomes</taxon>
    </lineage>
</organism>
<evidence type="ECO:0000313" key="1">
    <source>
        <dbReference type="EMBL" id="KKL21499.1"/>
    </source>
</evidence>
<sequence length="60" mass="6658">MDDVHAMNTSELHQVPAIAVIHRWPRVAPLVREALARGEGSYVESDVALACMAGAWKLWM</sequence>
<comment type="caution">
    <text evidence="1">The sequence shown here is derived from an EMBL/GenBank/DDBJ whole genome shotgun (WGS) entry which is preliminary data.</text>
</comment>
<gene>
    <name evidence="1" type="ORF">LCGC14_2444840</name>
</gene>
<accession>A0A0F9BI02</accession>
<protein>
    <submittedName>
        <fullName evidence="1">Uncharacterized protein</fullName>
    </submittedName>
</protein>
<feature type="non-terminal residue" evidence="1">
    <location>
        <position position="60"/>
    </location>
</feature>
<name>A0A0F9BI02_9ZZZZ</name>
<reference evidence="1" key="1">
    <citation type="journal article" date="2015" name="Nature">
        <title>Complex archaea that bridge the gap between prokaryotes and eukaryotes.</title>
        <authorList>
            <person name="Spang A."/>
            <person name="Saw J.H."/>
            <person name="Jorgensen S.L."/>
            <person name="Zaremba-Niedzwiedzka K."/>
            <person name="Martijn J."/>
            <person name="Lind A.E."/>
            <person name="van Eijk R."/>
            <person name="Schleper C."/>
            <person name="Guy L."/>
            <person name="Ettema T.J."/>
        </authorList>
    </citation>
    <scope>NUCLEOTIDE SEQUENCE</scope>
</reference>